<gene>
    <name evidence="2" type="ORF">DFH94DRAFT_756852</name>
</gene>
<accession>A0A9P5T6H9</accession>
<evidence type="ECO:0000313" key="3">
    <source>
        <dbReference type="Proteomes" id="UP000759537"/>
    </source>
</evidence>
<evidence type="ECO:0000313" key="2">
    <source>
        <dbReference type="EMBL" id="KAF8476604.1"/>
    </source>
</evidence>
<proteinExistence type="predicted"/>
<organism evidence="2 3">
    <name type="scientific">Russula ochroleuca</name>
    <dbReference type="NCBI Taxonomy" id="152965"/>
    <lineage>
        <taxon>Eukaryota</taxon>
        <taxon>Fungi</taxon>
        <taxon>Dikarya</taxon>
        <taxon>Basidiomycota</taxon>
        <taxon>Agaricomycotina</taxon>
        <taxon>Agaricomycetes</taxon>
        <taxon>Russulales</taxon>
        <taxon>Russulaceae</taxon>
        <taxon>Russula</taxon>
    </lineage>
</organism>
<name>A0A9P5T6H9_9AGAM</name>
<reference evidence="2" key="2">
    <citation type="journal article" date="2020" name="Nat. Commun.">
        <title>Large-scale genome sequencing of mycorrhizal fungi provides insights into the early evolution of symbiotic traits.</title>
        <authorList>
            <person name="Miyauchi S."/>
            <person name="Kiss E."/>
            <person name="Kuo A."/>
            <person name="Drula E."/>
            <person name="Kohler A."/>
            <person name="Sanchez-Garcia M."/>
            <person name="Morin E."/>
            <person name="Andreopoulos B."/>
            <person name="Barry K.W."/>
            <person name="Bonito G."/>
            <person name="Buee M."/>
            <person name="Carver A."/>
            <person name="Chen C."/>
            <person name="Cichocki N."/>
            <person name="Clum A."/>
            <person name="Culley D."/>
            <person name="Crous P.W."/>
            <person name="Fauchery L."/>
            <person name="Girlanda M."/>
            <person name="Hayes R.D."/>
            <person name="Keri Z."/>
            <person name="LaButti K."/>
            <person name="Lipzen A."/>
            <person name="Lombard V."/>
            <person name="Magnuson J."/>
            <person name="Maillard F."/>
            <person name="Murat C."/>
            <person name="Nolan M."/>
            <person name="Ohm R.A."/>
            <person name="Pangilinan J."/>
            <person name="Pereira M.F."/>
            <person name="Perotto S."/>
            <person name="Peter M."/>
            <person name="Pfister S."/>
            <person name="Riley R."/>
            <person name="Sitrit Y."/>
            <person name="Stielow J.B."/>
            <person name="Szollosi G."/>
            <person name="Zifcakova L."/>
            <person name="Stursova M."/>
            <person name="Spatafora J.W."/>
            <person name="Tedersoo L."/>
            <person name="Vaario L.M."/>
            <person name="Yamada A."/>
            <person name="Yan M."/>
            <person name="Wang P."/>
            <person name="Xu J."/>
            <person name="Bruns T."/>
            <person name="Baldrian P."/>
            <person name="Vilgalys R."/>
            <person name="Dunand C."/>
            <person name="Henrissat B."/>
            <person name="Grigoriev I.V."/>
            <person name="Hibbett D."/>
            <person name="Nagy L.G."/>
            <person name="Martin F.M."/>
        </authorList>
    </citation>
    <scope>NUCLEOTIDE SEQUENCE</scope>
    <source>
        <strain evidence="2">Prilba</strain>
    </source>
</reference>
<feature type="chain" id="PRO_5040508662" description="Secreted protein" evidence="1">
    <location>
        <begin position="20"/>
        <end position="167"/>
    </location>
</feature>
<evidence type="ECO:0008006" key="4">
    <source>
        <dbReference type="Google" id="ProtNLM"/>
    </source>
</evidence>
<dbReference type="Proteomes" id="UP000759537">
    <property type="component" value="Unassembled WGS sequence"/>
</dbReference>
<dbReference type="AlphaFoldDB" id="A0A9P5T6H9"/>
<dbReference type="EMBL" id="WHVB01000014">
    <property type="protein sequence ID" value="KAF8476604.1"/>
    <property type="molecule type" value="Genomic_DNA"/>
</dbReference>
<sequence length="167" mass="19016">MRKSEASWMLILLLRAVLPRCCYNRSKLIFCSAIYHYYLFSFIPPRCMALIKHDHETFFPYSCRPVSQSPAHGVWVSLPPISMIRLGGSNPHTQSFLLLCIPDPDPPKFGTYDPVKRIQLNVTRRVGFPAHQEWGTYARSSRTLGMTCMSHRLLAVLAAASHLLLIV</sequence>
<keyword evidence="1" id="KW-0732">Signal</keyword>
<evidence type="ECO:0000256" key="1">
    <source>
        <dbReference type="SAM" id="SignalP"/>
    </source>
</evidence>
<comment type="caution">
    <text evidence="2">The sequence shown here is derived from an EMBL/GenBank/DDBJ whole genome shotgun (WGS) entry which is preliminary data.</text>
</comment>
<keyword evidence="3" id="KW-1185">Reference proteome</keyword>
<feature type="signal peptide" evidence="1">
    <location>
        <begin position="1"/>
        <end position="19"/>
    </location>
</feature>
<reference evidence="2" key="1">
    <citation type="submission" date="2019-10" db="EMBL/GenBank/DDBJ databases">
        <authorList>
            <consortium name="DOE Joint Genome Institute"/>
            <person name="Kuo A."/>
            <person name="Miyauchi S."/>
            <person name="Kiss E."/>
            <person name="Drula E."/>
            <person name="Kohler A."/>
            <person name="Sanchez-Garcia M."/>
            <person name="Andreopoulos B."/>
            <person name="Barry K.W."/>
            <person name="Bonito G."/>
            <person name="Buee M."/>
            <person name="Carver A."/>
            <person name="Chen C."/>
            <person name="Cichocki N."/>
            <person name="Clum A."/>
            <person name="Culley D."/>
            <person name="Crous P.W."/>
            <person name="Fauchery L."/>
            <person name="Girlanda M."/>
            <person name="Hayes R."/>
            <person name="Keri Z."/>
            <person name="LaButti K."/>
            <person name="Lipzen A."/>
            <person name="Lombard V."/>
            <person name="Magnuson J."/>
            <person name="Maillard F."/>
            <person name="Morin E."/>
            <person name="Murat C."/>
            <person name="Nolan M."/>
            <person name="Ohm R."/>
            <person name="Pangilinan J."/>
            <person name="Pereira M."/>
            <person name="Perotto S."/>
            <person name="Peter M."/>
            <person name="Riley R."/>
            <person name="Sitrit Y."/>
            <person name="Stielow B."/>
            <person name="Szollosi G."/>
            <person name="Zifcakova L."/>
            <person name="Stursova M."/>
            <person name="Spatafora J.W."/>
            <person name="Tedersoo L."/>
            <person name="Vaario L.-M."/>
            <person name="Yamada A."/>
            <person name="Yan M."/>
            <person name="Wang P."/>
            <person name="Xu J."/>
            <person name="Bruns T."/>
            <person name="Baldrian P."/>
            <person name="Vilgalys R."/>
            <person name="Henrissat B."/>
            <person name="Grigoriev I.V."/>
            <person name="Hibbett D."/>
            <person name="Nagy L.G."/>
            <person name="Martin F.M."/>
        </authorList>
    </citation>
    <scope>NUCLEOTIDE SEQUENCE</scope>
    <source>
        <strain evidence="2">Prilba</strain>
    </source>
</reference>
<protein>
    <recommendedName>
        <fullName evidence="4">Secreted protein</fullName>
    </recommendedName>
</protein>